<reference evidence="3 4" key="1">
    <citation type="submission" date="2018-02" db="EMBL/GenBank/DDBJ databases">
        <title>Solimicrobium silvestre gen. nov., sp. nov., isolated from alpine forest soil.</title>
        <authorList>
            <person name="Margesin R."/>
            <person name="Albuquerque L."/>
            <person name="Zhang D.-C."/>
            <person name="Froufe H.J.C."/>
            <person name="Severino R."/>
            <person name="Roxo I."/>
            <person name="Egas C."/>
            <person name="Da Costa M.S."/>
        </authorList>
    </citation>
    <scope>NUCLEOTIDE SEQUENCE [LARGE SCALE GENOMIC DNA]</scope>
    <source>
        <strain evidence="3 4">S20-91</strain>
    </source>
</reference>
<evidence type="ECO:0000259" key="2">
    <source>
        <dbReference type="SMART" id="SM00635"/>
    </source>
</evidence>
<evidence type="ECO:0000313" key="4">
    <source>
        <dbReference type="Proteomes" id="UP000237839"/>
    </source>
</evidence>
<dbReference type="OrthoDB" id="8752644at2"/>
<feature type="domain" description="BIG2" evidence="2">
    <location>
        <begin position="322"/>
        <end position="406"/>
    </location>
</feature>
<dbReference type="Pfam" id="PF02368">
    <property type="entry name" value="Big_2"/>
    <property type="match status" value="3"/>
</dbReference>
<keyword evidence="4" id="KW-1185">Reference proteome</keyword>
<feature type="domain" description="BIG2" evidence="2">
    <location>
        <begin position="140"/>
        <end position="220"/>
    </location>
</feature>
<organism evidence="3 4">
    <name type="scientific">Solimicrobium silvestre</name>
    <dbReference type="NCBI Taxonomy" id="2099400"/>
    <lineage>
        <taxon>Bacteria</taxon>
        <taxon>Pseudomonadati</taxon>
        <taxon>Pseudomonadota</taxon>
        <taxon>Betaproteobacteria</taxon>
        <taxon>Burkholderiales</taxon>
        <taxon>Oxalobacteraceae</taxon>
        <taxon>Solimicrobium</taxon>
    </lineage>
</organism>
<name>A0A2S9H4D7_9BURK</name>
<dbReference type="SMART" id="SM00635">
    <property type="entry name" value="BID_2"/>
    <property type="match status" value="3"/>
</dbReference>
<feature type="region of interest" description="Disordered" evidence="1">
    <location>
        <begin position="34"/>
        <end position="63"/>
    </location>
</feature>
<dbReference type="Gene3D" id="2.60.40.1080">
    <property type="match status" value="4"/>
</dbReference>
<dbReference type="AlphaFoldDB" id="A0A2S9H4D7"/>
<feature type="compositionally biased region" description="Low complexity" evidence="1">
    <location>
        <begin position="37"/>
        <end position="50"/>
    </location>
</feature>
<evidence type="ECO:0000313" key="3">
    <source>
        <dbReference type="EMBL" id="PRC94818.1"/>
    </source>
</evidence>
<accession>A0A2S9H4D7</accession>
<feature type="domain" description="BIG2" evidence="2">
    <location>
        <begin position="55"/>
        <end position="135"/>
    </location>
</feature>
<gene>
    <name evidence="3" type="ORF">S2091_0013</name>
</gene>
<dbReference type="SUPFAM" id="SSF49373">
    <property type="entry name" value="Invasin/intimin cell-adhesion fragments"/>
    <property type="match status" value="3"/>
</dbReference>
<dbReference type="EMBL" id="PUGF01000001">
    <property type="protein sequence ID" value="PRC94818.1"/>
    <property type="molecule type" value="Genomic_DNA"/>
</dbReference>
<dbReference type="InterPro" id="IPR008964">
    <property type="entry name" value="Invasin/intimin_cell_adhesion"/>
</dbReference>
<sequence length="409" mass="41114">MTNYIDSKLIFFDLKRCLILFFIFMMTACGGGGGGSSSNSSNPTQSTATATPPPTLQSINVTPTSSSMAIGSTRQYIATGKYSDGTSQAIQSPTWSSSSIANATISSTGLATSLQPGNTEITASSNGVTGSANLTITAASLQSIVVTASSTNIPLTFTEQFLATGHYSDGSTQELPSAIWSSSANTVATVNSTGLVTSTQSGSTTISASVNGITGSLAISVTTATPSSISIVENYGTSSYLPQASIPTTLYLGSVIQLTPLVLYTDGSSMVLSLPVNSTSINTVATITSTGVLTPVASGTAVVSVSFSGFTASITFTVSSATLTSVAISPSSFSVSPSSSQTLTATATYSDGTSQVIQEQVVQPITWSSSANNVATVSQGVVNWVSAGNAVITATFGGKSGTASVTLSP</sequence>
<proteinExistence type="predicted"/>
<dbReference type="RefSeq" id="WP_105529745.1">
    <property type="nucleotide sequence ID" value="NZ_PUGF01000001.1"/>
</dbReference>
<evidence type="ECO:0000256" key="1">
    <source>
        <dbReference type="SAM" id="MobiDB-lite"/>
    </source>
</evidence>
<comment type="caution">
    <text evidence="3">The sequence shown here is derived from an EMBL/GenBank/DDBJ whole genome shotgun (WGS) entry which is preliminary data.</text>
</comment>
<dbReference type="Proteomes" id="UP000237839">
    <property type="component" value="Unassembled WGS sequence"/>
</dbReference>
<dbReference type="InterPro" id="IPR003343">
    <property type="entry name" value="Big_2"/>
</dbReference>
<protein>
    <submittedName>
        <fullName evidence="3">Bacterial Ig-like domain (Group 2)</fullName>
    </submittedName>
</protein>